<dbReference type="GO" id="GO:0005739">
    <property type="term" value="C:mitochondrion"/>
    <property type="evidence" value="ECO:0007669"/>
    <property type="project" value="InterPro"/>
</dbReference>
<dbReference type="EMBL" id="BLLK01000075">
    <property type="protein sequence ID" value="GFH61828.1"/>
    <property type="molecule type" value="Genomic_DNA"/>
</dbReference>
<evidence type="ECO:0000313" key="1">
    <source>
        <dbReference type="EMBL" id="GFH61828.1"/>
    </source>
</evidence>
<reference evidence="1 2" key="1">
    <citation type="journal article" date="2021" name="Sci. Rep.">
        <title>The genome of the diatom Chaetoceros tenuissimus carries an ancient integrated fragment of an extant virus.</title>
        <authorList>
            <person name="Hongo Y."/>
            <person name="Kimura K."/>
            <person name="Takaki Y."/>
            <person name="Yoshida Y."/>
            <person name="Baba S."/>
            <person name="Kobayashi G."/>
            <person name="Nagasaki K."/>
            <person name="Hano T."/>
            <person name="Tomaru Y."/>
        </authorList>
    </citation>
    <scope>NUCLEOTIDE SEQUENCE [LARGE SCALE GENOMIC DNA]</scope>
    <source>
        <strain evidence="1 2">NIES-3715</strain>
    </source>
</reference>
<accession>A0AAD3DCE5</accession>
<dbReference type="GO" id="GO:0033617">
    <property type="term" value="P:mitochondrial respiratory chain complex IV assembly"/>
    <property type="evidence" value="ECO:0007669"/>
    <property type="project" value="InterPro"/>
</dbReference>
<organism evidence="1 2">
    <name type="scientific">Chaetoceros tenuissimus</name>
    <dbReference type="NCBI Taxonomy" id="426638"/>
    <lineage>
        <taxon>Eukaryota</taxon>
        <taxon>Sar</taxon>
        <taxon>Stramenopiles</taxon>
        <taxon>Ochrophyta</taxon>
        <taxon>Bacillariophyta</taxon>
        <taxon>Coscinodiscophyceae</taxon>
        <taxon>Chaetocerotophycidae</taxon>
        <taxon>Chaetocerotales</taxon>
        <taxon>Chaetocerotaceae</taxon>
        <taxon>Chaetoceros</taxon>
    </lineage>
</organism>
<dbReference type="Pfam" id="PF09803">
    <property type="entry name" value="Pet100"/>
    <property type="match status" value="1"/>
</dbReference>
<dbReference type="AlphaFoldDB" id="A0AAD3DCE5"/>
<dbReference type="InterPro" id="IPR018625">
    <property type="entry name" value="Pet100"/>
</dbReference>
<dbReference type="Proteomes" id="UP001054902">
    <property type="component" value="Unassembled WGS sequence"/>
</dbReference>
<name>A0AAD3DCE5_9STRA</name>
<protein>
    <submittedName>
        <fullName evidence="1">Uncharacterized protein</fullName>
    </submittedName>
</protein>
<sequence length="131" mass="15381">MVHGRQGMKLEAFKFSVYILIPIGASLTFNDPNVQRWAADYFQFLKYPANPNTNLKGEFEALVEKNRKEKEARREYAAQMQKLQEGAQKRRIEEQLAESEGEKKGWWRFNWLRRSKKEVEGNQGAVEVTRS</sequence>
<evidence type="ECO:0000313" key="2">
    <source>
        <dbReference type="Proteomes" id="UP001054902"/>
    </source>
</evidence>
<keyword evidence="2" id="KW-1185">Reference proteome</keyword>
<comment type="caution">
    <text evidence="1">The sequence shown here is derived from an EMBL/GenBank/DDBJ whole genome shotgun (WGS) entry which is preliminary data.</text>
</comment>
<gene>
    <name evidence="1" type="ORF">CTEN210_18304</name>
</gene>
<proteinExistence type="predicted"/>